<dbReference type="EMBL" id="BARU01007788">
    <property type="protein sequence ID" value="GAH32802.1"/>
    <property type="molecule type" value="Genomic_DNA"/>
</dbReference>
<evidence type="ECO:0000313" key="1">
    <source>
        <dbReference type="EMBL" id="GAH32802.1"/>
    </source>
</evidence>
<name>X1EJK7_9ZZZZ</name>
<dbReference type="AlphaFoldDB" id="X1EJK7"/>
<reference evidence="1" key="1">
    <citation type="journal article" date="2014" name="Front. Microbiol.">
        <title>High frequency of phylogenetically diverse reductive dehalogenase-homologous genes in deep subseafloor sedimentary metagenomes.</title>
        <authorList>
            <person name="Kawai M."/>
            <person name="Futagami T."/>
            <person name="Toyoda A."/>
            <person name="Takaki Y."/>
            <person name="Nishi S."/>
            <person name="Hori S."/>
            <person name="Arai W."/>
            <person name="Tsubouchi T."/>
            <person name="Morono Y."/>
            <person name="Uchiyama I."/>
            <person name="Ito T."/>
            <person name="Fujiyama A."/>
            <person name="Inagaki F."/>
            <person name="Takami H."/>
        </authorList>
    </citation>
    <scope>NUCLEOTIDE SEQUENCE</scope>
    <source>
        <strain evidence="1">Expedition CK06-06</strain>
    </source>
</reference>
<comment type="caution">
    <text evidence="1">The sequence shown here is derived from an EMBL/GenBank/DDBJ whole genome shotgun (WGS) entry which is preliminary data.</text>
</comment>
<proteinExistence type="predicted"/>
<sequence length="119" mass="13976">QWEINRWIDHYKEILPKMMKQDFPGKISITRLYKVRIEEITKRIDLNQKIKLSNEKKRFRVGKEIKKLEAISLDDFKLALENPGPPDETIESYLIGAFAEWETVPGWFIEGVGKGDVND</sequence>
<organism evidence="1">
    <name type="scientific">marine sediment metagenome</name>
    <dbReference type="NCBI Taxonomy" id="412755"/>
    <lineage>
        <taxon>unclassified sequences</taxon>
        <taxon>metagenomes</taxon>
        <taxon>ecological metagenomes</taxon>
    </lineage>
</organism>
<protein>
    <submittedName>
        <fullName evidence="1">Uncharacterized protein</fullName>
    </submittedName>
</protein>
<accession>X1EJK7</accession>
<feature type="non-terminal residue" evidence="1">
    <location>
        <position position="1"/>
    </location>
</feature>
<gene>
    <name evidence="1" type="ORF">S03H2_15329</name>
</gene>